<protein>
    <submittedName>
        <fullName evidence="1">Uncharacterized protein</fullName>
    </submittedName>
</protein>
<accession>A0A166UFA0</accession>
<dbReference type="Proteomes" id="UP000076532">
    <property type="component" value="Unassembled WGS sequence"/>
</dbReference>
<organism evidence="1 2">
    <name type="scientific">Athelia psychrophila</name>
    <dbReference type="NCBI Taxonomy" id="1759441"/>
    <lineage>
        <taxon>Eukaryota</taxon>
        <taxon>Fungi</taxon>
        <taxon>Dikarya</taxon>
        <taxon>Basidiomycota</taxon>
        <taxon>Agaricomycotina</taxon>
        <taxon>Agaricomycetes</taxon>
        <taxon>Agaricomycetidae</taxon>
        <taxon>Atheliales</taxon>
        <taxon>Atheliaceae</taxon>
        <taxon>Athelia</taxon>
    </lineage>
</organism>
<keyword evidence="2" id="KW-1185">Reference proteome</keyword>
<proteinExistence type="predicted"/>
<name>A0A166UFA0_9AGAM</name>
<evidence type="ECO:0000313" key="1">
    <source>
        <dbReference type="EMBL" id="KZP31639.1"/>
    </source>
</evidence>
<reference evidence="1 2" key="1">
    <citation type="journal article" date="2016" name="Mol. Biol. Evol.">
        <title>Comparative Genomics of Early-Diverging Mushroom-Forming Fungi Provides Insights into the Origins of Lignocellulose Decay Capabilities.</title>
        <authorList>
            <person name="Nagy L.G."/>
            <person name="Riley R."/>
            <person name="Tritt A."/>
            <person name="Adam C."/>
            <person name="Daum C."/>
            <person name="Floudas D."/>
            <person name="Sun H."/>
            <person name="Yadav J.S."/>
            <person name="Pangilinan J."/>
            <person name="Larsson K.H."/>
            <person name="Matsuura K."/>
            <person name="Barry K."/>
            <person name="Labutti K."/>
            <person name="Kuo R."/>
            <person name="Ohm R.A."/>
            <person name="Bhattacharya S.S."/>
            <person name="Shirouzu T."/>
            <person name="Yoshinaga Y."/>
            <person name="Martin F.M."/>
            <person name="Grigoriev I.V."/>
            <person name="Hibbett D.S."/>
        </authorList>
    </citation>
    <scope>NUCLEOTIDE SEQUENCE [LARGE SCALE GENOMIC DNA]</scope>
    <source>
        <strain evidence="1 2">CBS 109695</strain>
    </source>
</reference>
<gene>
    <name evidence="1" type="ORF">FIBSPDRAFT_972546</name>
</gene>
<dbReference type="AlphaFoldDB" id="A0A166UFA0"/>
<dbReference type="OrthoDB" id="3255261at2759"/>
<sequence>MCATCELMITTFQPCVFSNLAGTMGVALTGAWEFSDKRGGMLMMHLPQLYSIPNNKLLNSLVDVKELKGKHLVSDAYTCPASSLDLSGKSESLYSSLCPLPSMISIAGDKQVAFNLHAEVDPSRVSKLVVSFVELCMLSPLIDVGSGTGVQQDPRAVLHGLEQKQATYIVAVRARSPSSASPTTLSTLKIARRWSRQRAGYRSWVHRLTQY</sequence>
<dbReference type="EMBL" id="KV417489">
    <property type="protein sequence ID" value="KZP31639.1"/>
    <property type="molecule type" value="Genomic_DNA"/>
</dbReference>
<evidence type="ECO:0000313" key="2">
    <source>
        <dbReference type="Proteomes" id="UP000076532"/>
    </source>
</evidence>